<evidence type="ECO:0000256" key="2">
    <source>
        <dbReference type="ARBA" id="ARBA00022676"/>
    </source>
</evidence>
<dbReference type="PANTHER" id="PTHR22760">
    <property type="entry name" value="GLYCOSYLTRANSFERASE"/>
    <property type="match status" value="1"/>
</dbReference>
<feature type="compositionally biased region" description="Low complexity" evidence="9">
    <location>
        <begin position="142"/>
        <end position="155"/>
    </location>
</feature>
<feature type="transmembrane region" description="Helical" evidence="8">
    <location>
        <begin position="12"/>
        <end position="28"/>
    </location>
</feature>
<dbReference type="GO" id="GO:0005789">
    <property type="term" value="C:endoplasmic reticulum membrane"/>
    <property type="evidence" value="ECO:0007669"/>
    <property type="project" value="UniProtKB-SubCell"/>
</dbReference>
<comment type="subcellular location">
    <subcellularLocation>
        <location evidence="1 8">Endoplasmic reticulum membrane</location>
        <topology evidence="1 8">Multi-pass membrane protein</topology>
    </subcellularLocation>
</comment>
<organism evidence="10">
    <name type="scientific">Haptolina brevifila</name>
    <dbReference type="NCBI Taxonomy" id="156173"/>
    <lineage>
        <taxon>Eukaryota</taxon>
        <taxon>Haptista</taxon>
        <taxon>Haptophyta</taxon>
        <taxon>Prymnesiophyceae</taxon>
        <taxon>Prymnesiales</taxon>
        <taxon>Prymnesiaceae</taxon>
        <taxon>Haptolina</taxon>
    </lineage>
</organism>
<sequence>MGIVQVRGWARVPAWTAGVGAIVLSISAHKELRFLYPLVHPLLIGYAGVALRMMRSAHRRRWIIVLVATNAVAAAYLSLVHQRAPLALMATMRRNISLGLVRHLDVLTRCHQTPGFAQLHSPIILTYLHCPPPLAKALSFPASHGDGNSGSADSDGGSDRRYSASISSPGQPLFASTSQLAHRYPKAAAGCANDCDCFFSTPGPAVAQRYREDWWRLWRPGSWQRHSPLPSHVALFDELYHLPQVQRTLRRRGYVVADRFFHEVVWAGSGHRWPRWRVRQLVLLTRETR</sequence>
<gene>
    <name evidence="10" type="ORF">CBRE1094_LOCUS36206</name>
</gene>
<evidence type="ECO:0000313" key="10">
    <source>
        <dbReference type="EMBL" id="CAD9526004.1"/>
    </source>
</evidence>
<evidence type="ECO:0000256" key="9">
    <source>
        <dbReference type="SAM" id="MobiDB-lite"/>
    </source>
</evidence>
<keyword evidence="2 8" id="KW-0328">Glycosyltransferase</keyword>
<dbReference type="GO" id="GO:0006506">
    <property type="term" value="P:GPI anchor biosynthetic process"/>
    <property type="evidence" value="ECO:0007669"/>
    <property type="project" value="TreeGrafter"/>
</dbReference>
<keyword evidence="3" id="KW-0808">Transferase</keyword>
<dbReference type="GO" id="GO:0000026">
    <property type="term" value="F:alpha-1,2-mannosyltransferase activity"/>
    <property type="evidence" value="ECO:0007669"/>
    <property type="project" value="TreeGrafter"/>
</dbReference>
<keyword evidence="7 8" id="KW-0472">Membrane</keyword>
<dbReference type="PANTHER" id="PTHR22760:SF4">
    <property type="entry name" value="GPI MANNOSYLTRANSFERASE 3"/>
    <property type="match status" value="1"/>
</dbReference>
<evidence type="ECO:0000256" key="4">
    <source>
        <dbReference type="ARBA" id="ARBA00022692"/>
    </source>
</evidence>
<accession>A0A7S2N8E7</accession>
<dbReference type="InterPro" id="IPR005599">
    <property type="entry name" value="GPI_mannosylTrfase"/>
</dbReference>
<feature type="region of interest" description="Disordered" evidence="9">
    <location>
        <begin position="141"/>
        <end position="171"/>
    </location>
</feature>
<keyword evidence="5 8" id="KW-0256">Endoplasmic reticulum</keyword>
<evidence type="ECO:0000256" key="3">
    <source>
        <dbReference type="ARBA" id="ARBA00022679"/>
    </source>
</evidence>
<dbReference type="Pfam" id="PF03901">
    <property type="entry name" value="Glyco_transf_22"/>
    <property type="match status" value="1"/>
</dbReference>
<dbReference type="EMBL" id="HBGU01066396">
    <property type="protein sequence ID" value="CAD9526004.1"/>
    <property type="molecule type" value="Transcribed_RNA"/>
</dbReference>
<evidence type="ECO:0000256" key="6">
    <source>
        <dbReference type="ARBA" id="ARBA00022989"/>
    </source>
</evidence>
<dbReference type="AlphaFoldDB" id="A0A7S2N8E7"/>
<protein>
    <recommendedName>
        <fullName evidence="8">Mannosyltransferase</fullName>
        <ecNumber evidence="8">2.4.1.-</ecNumber>
    </recommendedName>
</protein>
<keyword evidence="4 8" id="KW-0812">Transmembrane</keyword>
<keyword evidence="6 8" id="KW-1133">Transmembrane helix</keyword>
<evidence type="ECO:0000256" key="5">
    <source>
        <dbReference type="ARBA" id="ARBA00022824"/>
    </source>
</evidence>
<evidence type="ECO:0000256" key="1">
    <source>
        <dbReference type="ARBA" id="ARBA00004477"/>
    </source>
</evidence>
<proteinExistence type="inferred from homology"/>
<comment type="caution">
    <text evidence="8">Lacks conserved residue(s) required for the propagation of feature annotation.</text>
</comment>
<evidence type="ECO:0000256" key="7">
    <source>
        <dbReference type="ARBA" id="ARBA00023136"/>
    </source>
</evidence>
<feature type="transmembrane region" description="Helical" evidence="8">
    <location>
        <begin position="63"/>
        <end position="81"/>
    </location>
</feature>
<reference evidence="10" key="1">
    <citation type="submission" date="2021-01" db="EMBL/GenBank/DDBJ databases">
        <authorList>
            <person name="Corre E."/>
            <person name="Pelletier E."/>
            <person name="Niang G."/>
            <person name="Scheremetjew M."/>
            <person name="Finn R."/>
            <person name="Kale V."/>
            <person name="Holt S."/>
            <person name="Cochrane G."/>
            <person name="Meng A."/>
            <person name="Brown T."/>
            <person name="Cohen L."/>
        </authorList>
    </citation>
    <scope>NUCLEOTIDE SEQUENCE</scope>
    <source>
        <strain evidence="10">UTEX LB 985</strain>
    </source>
</reference>
<feature type="transmembrane region" description="Helical" evidence="8">
    <location>
        <begin position="34"/>
        <end position="51"/>
    </location>
</feature>
<evidence type="ECO:0000256" key="8">
    <source>
        <dbReference type="RuleBase" id="RU363075"/>
    </source>
</evidence>
<name>A0A7S2N8E7_9EUKA</name>
<comment type="similarity">
    <text evidence="8">Belongs to the glycosyltransferase 22 family.</text>
</comment>
<dbReference type="EC" id="2.4.1.-" evidence="8"/>